<sequence>MFYRRHYGQRTGPKARQGRAPPRNPQNDRFQTPRRLHAFNKSCTIQVIFQRKERTMQSMTLEQLRTASEAGGVSSVTLKGQGGAFLVQIATRNGSGAVLAKARSSEPRRFGNPATAMNVLRDVGITIGQFDASEWNPAEREPVERSSDNRAQALRKAHEAAAYNEWLAAEIQESIDDPRPNISHDDVMAEMDADIAALMAEHKPAARKRA</sequence>
<dbReference type="EMBL" id="FR875157">
    <property type="protein sequence ID" value="CCC18702.1"/>
    <property type="molecule type" value="Genomic_DNA"/>
</dbReference>
<evidence type="ECO:0000313" key="3">
    <source>
        <dbReference type="EMBL" id="CCC18702.1"/>
    </source>
</evidence>
<name>G4U4T2_9XANT</name>
<feature type="region of interest" description="Disordered" evidence="1">
    <location>
        <begin position="1"/>
        <end position="35"/>
    </location>
</feature>
<gene>
    <name evidence="3" type="ORF">XAP_pXAP410049</name>
</gene>
<protein>
    <recommendedName>
        <fullName evidence="2">Stability determinant domain-containing protein</fullName>
    </recommendedName>
</protein>
<evidence type="ECO:0000259" key="2">
    <source>
        <dbReference type="Pfam" id="PF21217"/>
    </source>
</evidence>
<dbReference type="AlphaFoldDB" id="G4U4T2"/>
<dbReference type="Pfam" id="PF21217">
    <property type="entry name" value="PaaA2"/>
    <property type="match status" value="1"/>
</dbReference>
<accession>G4U4T2</accession>
<reference evidence="3" key="1">
    <citation type="journal article" date="2011" name="FEMS Microbiol. Lett.">
        <title>The ubiquitous plasmid pXap41 in the invasive phytopathogen Xanthomonas arboricola pv. pruni: complete sequence and comparative genomic analysis.</title>
        <authorList>
            <person name="Pothier J.F."/>
            <person name="Vorhoelter F.-.J."/>
            <person name="Blom J."/>
            <person name="Goesmann A."/>
            <person name="Puehler A."/>
            <person name="Smits T.H.M."/>
            <person name="Duffy B."/>
        </authorList>
    </citation>
    <scope>NUCLEOTIDE SEQUENCE [LARGE SCALE GENOMIC DNA]</scope>
    <source>
        <strain evidence="3">CFBP 5530</strain>
        <plasmid evidence="3">pXap41</plasmid>
    </source>
</reference>
<dbReference type="Gene3D" id="6.20.450.20">
    <property type="match status" value="1"/>
</dbReference>
<dbReference type="InterPro" id="IPR048851">
    <property type="entry name" value="PaaA2_dom"/>
</dbReference>
<proteinExistence type="predicted"/>
<evidence type="ECO:0000256" key="1">
    <source>
        <dbReference type="SAM" id="MobiDB-lite"/>
    </source>
</evidence>
<keyword evidence="3" id="KW-0614">Plasmid</keyword>
<feature type="domain" description="Stability determinant" evidence="2">
    <location>
        <begin position="160"/>
        <end position="190"/>
    </location>
</feature>
<geneLocation type="plasmid" evidence="3">
    <name>pXap41</name>
</geneLocation>
<organism evidence="3">
    <name type="scientific">Xanthomonas arboricola pv. pruni str. CFBP 5530</name>
    <dbReference type="NCBI Taxonomy" id="1045865"/>
    <lineage>
        <taxon>Bacteria</taxon>
        <taxon>Pseudomonadati</taxon>
        <taxon>Pseudomonadota</taxon>
        <taxon>Gammaproteobacteria</taxon>
        <taxon>Lysobacterales</taxon>
        <taxon>Lysobacteraceae</taxon>
        <taxon>Xanthomonas</taxon>
    </lineage>
</organism>